<comment type="caution">
    <text evidence="3">The sequence shown here is derived from an EMBL/GenBank/DDBJ whole genome shotgun (WGS) entry which is preliminary data.</text>
</comment>
<comment type="similarity">
    <text evidence="1">Belongs to the NAD(P)-dependent epimerase/dehydratase family.</text>
</comment>
<dbReference type="Proteomes" id="UP000639606">
    <property type="component" value="Unassembled WGS sequence"/>
</dbReference>
<dbReference type="Pfam" id="PF01370">
    <property type="entry name" value="Epimerase"/>
    <property type="match status" value="2"/>
</dbReference>
<name>A0A918ASB5_9PSEU</name>
<proteinExistence type="inferred from homology"/>
<evidence type="ECO:0000256" key="1">
    <source>
        <dbReference type="ARBA" id="ARBA00007637"/>
    </source>
</evidence>
<dbReference type="EMBL" id="BMRG01000016">
    <property type="protein sequence ID" value="GGP76284.1"/>
    <property type="molecule type" value="Genomic_DNA"/>
</dbReference>
<dbReference type="RefSeq" id="WP_189226450.1">
    <property type="nucleotide sequence ID" value="NZ_BMRG01000016.1"/>
</dbReference>
<keyword evidence="4" id="KW-1185">Reference proteome</keyword>
<dbReference type="SUPFAM" id="SSF51735">
    <property type="entry name" value="NAD(P)-binding Rossmann-fold domains"/>
    <property type="match status" value="1"/>
</dbReference>
<sequence>MDIAVVTGPASLVGGEAVRVFATRFDLVVGLGDRPRRQQPPNFRSHPVDLRDLAAVTGVLRDYGSDVRLVVHTAAHPGGDRGEELPSFETAALGTVNLLEAVRQHAPDAVFALESTVEVYGDVPNALPLVETPTRWELDPGHPWHEHGVDESMGLDRADRAFPAVPVLAADLTAQDHARRLGMNVGVFRAGTVVGAEGRLGLLPTLVRDAVRGVPFTIRGHGGKQVRDVLDAADLVEMFWHFYRNPRPGAVYHAGGGRDRAGSVLEIIAEYEHLTGREVRFDYDPEPGYADVRWWLTDTGRFRRDYPLWRPTRGLTDLLAAAHRYWSGVPKVVLDRGIGAGVE</sequence>
<reference evidence="3" key="2">
    <citation type="submission" date="2020-09" db="EMBL/GenBank/DDBJ databases">
        <authorList>
            <person name="Sun Q."/>
            <person name="Ohkuma M."/>
        </authorList>
    </citation>
    <scope>NUCLEOTIDE SEQUENCE</scope>
    <source>
        <strain evidence="3">JCM 3313</strain>
    </source>
</reference>
<gene>
    <name evidence="3" type="ORF">GCM10010185_57470</name>
</gene>
<evidence type="ECO:0000313" key="4">
    <source>
        <dbReference type="Proteomes" id="UP000639606"/>
    </source>
</evidence>
<feature type="domain" description="NAD-dependent epimerase/dehydratase" evidence="2">
    <location>
        <begin position="168"/>
        <end position="250"/>
    </location>
</feature>
<evidence type="ECO:0000259" key="2">
    <source>
        <dbReference type="Pfam" id="PF01370"/>
    </source>
</evidence>
<organism evidence="3 4">
    <name type="scientific">Saccharothrix coeruleofusca</name>
    <dbReference type="NCBI Taxonomy" id="33919"/>
    <lineage>
        <taxon>Bacteria</taxon>
        <taxon>Bacillati</taxon>
        <taxon>Actinomycetota</taxon>
        <taxon>Actinomycetes</taxon>
        <taxon>Pseudonocardiales</taxon>
        <taxon>Pseudonocardiaceae</taxon>
        <taxon>Saccharothrix</taxon>
    </lineage>
</organism>
<feature type="domain" description="NAD-dependent epimerase/dehydratase" evidence="2">
    <location>
        <begin position="5"/>
        <end position="133"/>
    </location>
</feature>
<dbReference type="InterPro" id="IPR036291">
    <property type="entry name" value="NAD(P)-bd_dom_sf"/>
</dbReference>
<reference evidence="3" key="1">
    <citation type="journal article" date="2014" name="Int. J. Syst. Evol. Microbiol.">
        <title>Complete genome sequence of Corynebacterium casei LMG S-19264T (=DSM 44701T), isolated from a smear-ripened cheese.</title>
        <authorList>
            <consortium name="US DOE Joint Genome Institute (JGI-PGF)"/>
            <person name="Walter F."/>
            <person name="Albersmeier A."/>
            <person name="Kalinowski J."/>
            <person name="Ruckert C."/>
        </authorList>
    </citation>
    <scope>NUCLEOTIDE SEQUENCE</scope>
    <source>
        <strain evidence="3">JCM 3313</strain>
    </source>
</reference>
<dbReference type="AlphaFoldDB" id="A0A918ASB5"/>
<accession>A0A918ASB5</accession>
<protein>
    <submittedName>
        <fullName evidence="3">NAD-dependent epimerase</fullName>
    </submittedName>
</protein>
<dbReference type="PANTHER" id="PTHR43000">
    <property type="entry name" value="DTDP-D-GLUCOSE 4,6-DEHYDRATASE-RELATED"/>
    <property type="match status" value="1"/>
</dbReference>
<dbReference type="InterPro" id="IPR001509">
    <property type="entry name" value="Epimerase_deHydtase"/>
</dbReference>
<dbReference type="Gene3D" id="3.40.50.720">
    <property type="entry name" value="NAD(P)-binding Rossmann-like Domain"/>
    <property type="match status" value="1"/>
</dbReference>
<evidence type="ECO:0000313" key="3">
    <source>
        <dbReference type="EMBL" id="GGP76284.1"/>
    </source>
</evidence>